<dbReference type="SUPFAM" id="SSF50923">
    <property type="entry name" value="Hemopexin-like domain"/>
    <property type="match status" value="2"/>
</dbReference>
<dbReference type="EMBL" id="BAAATZ010000007">
    <property type="protein sequence ID" value="GAA2724979.1"/>
    <property type="molecule type" value="Genomic_DNA"/>
</dbReference>
<dbReference type="InterPro" id="IPR053344">
    <property type="entry name" value="cAMP-inducible_BP74-like"/>
</dbReference>
<dbReference type="Pfam" id="PF23621">
    <property type="entry name" value="BP74_N"/>
    <property type="match status" value="1"/>
</dbReference>
<dbReference type="Pfam" id="PF00045">
    <property type="entry name" value="Hemopexin"/>
    <property type="match status" value="2"/>
</dbReference>
<dbReference type="Proteomes" id="UP001501842">
    <property type="component" value="Unassembled WGS sequence"/>
</dbReference>
<evidence type="ECO:0000259" key="1">
    <source>
        <dbReference type="Pfam" id="PF23621"/>
    </source>
</evidence>
<dbReference type="SMART" id="SM00120">
    <property type="entry name" value="HX"/>
    <property type="match status" value="3"/>
</dbReference>
<dbReference type="PROSITE" id="PS51642">
    <property type="entry name" value="HEMOPEXIN_2"/>
    <property type="match status" value="2"/>
</dbReference>
<sequence>MAEAYFAFRDISGKEFVFQLTDSGKIEHARKILKGEETQETHVMGRLRKTRASYNPNWSFHLDPDTIQFFAMAIEVCDANIQYVEDHLDEACGAFLPGCHWCPWTSSLTREVTATGEAVAAGAAIRKIAEGWSGLKGTVFASGIDAACAVPDSTTDLYLFKGDQYARYRTSEEKITSGPKAIATGWSGLKGTVFASGIDAACAVPGSTTDLYLFKGDQYARYRTSEEKITSGPKAIATGWPGLKNTAFASGINGACGAPDGAVGLYLFKGGQYLHYRTGDEKIETGPKAISEKWALADGFSKGIDASCLVPGSSTDLYFFRGDAYERVH</sequence>
<protein>
    <recommendedName>
        <fullName evidence="1">BP74 N-terminal domain-containing protein</fullName>
    </recommendedName>
</protein>
<evidence type="ECO:0000313" key="3">
    <source>
        <dbReference type="Proteomes" id="UP001501842"/>
    </source>
</evidence>
<proteinExistence type="predicted"/>
<gene>
    <name evidence="2" type="ORF">GCM10010439_23940</name>
</gene>
<dbReference type="RefSeq" id="WP_344450381.1">
    <property type="nucleotide sequence ID" value="NZ_BAAATZ010000007.1"/>
</dbReference>
<dbReference type="PANTHER" id="PTHR35883">
    <property type="entry name" value="CYCLIC AMP-INDUCIBLE PROTEIN BP74-RELATED"/>
    <property type="match status" value="1"/>
</dbReference>
<evidence type="ECO:0000313" key="2">
    <source>
        <dbReference type="EMBL" id="GAA2724979.1"/>
    </source>
</evidence>
<dbReference type="InterPro" id="IPR036375">
    <property type="entry name" value="Hemopexin-like_dom_sf"/>
</dbReference>
<dbReference type="Gene3D" id="2.110.10.10">
    <property type="entry name" value="Hemopexin-like domain"/>
    <property type="match status" value="2"/>
</dbReference>
<reference evidence="3" key="1">
    <citation type="journal article" date="2019" name="Int. J. Syst. Evol. Microbiol.">
        <title>The Global Catalogue of Microorganisms (GCM) 10K type strain sequencing project: providing services to taxonomists for standard genome sequencing and annotation.</title>
        <authorList>
            <consortium name="The Broad Institute Genomics Platform"/>
            <consortium name="The Broad Institute Genome Sequencing Center for Infectious Disease"/>
            <person name="Wu L."/>
            <person name="Ma J."/>
        </authorList>
    </citation>
    <scope>NUCLEOTIDE SEQUENCE [LARGE SCALE GENOMIC DNA]</scope>
    <source>
        <strain evidence="3">JCM 8201</strain>
    </source>
</reference>
<name>A0ABP6GLL1_9ACTN</name>
<keyword evidence="3" id="KW-1185">Reference proteome</keyword>
<accession>A0ABP6GLL1</accession>
<feature type="domain" description="BP74 N-terminal" evidence="1">
    <location>
        <begin position="3"/>
        <end position="114"/>
    </location>
</feature>
<dbReference type="InterPro" id="IPR018487">
    <property type="entry name" value="Hemopexin-like_repeat"/>
</dbReference>
<organism evidence="2 3">
    <name type="scientific">Actinocorallia aurantiaca</name>
    <dbReference type="NCBI Taxonomy" id="46204"/>
    <lineage>
        <taxon>Bacteria</taxon>
        <taxon>Bacillati</taxon>
        <taxon>Actinomycetota</taxon>
        <taxon>Actinomycetes</taxon>
        <taxon>Streptosporangiales</taxon>
        <taxon>Thermomonosporaceae</taxon>
        <taxon>Actinocorallia</taxon>
    </lineage>
</organism>
<dbReference type="InterPro" id="IPR056422">
    <property type="entry name" value="BP74_N"/>
</dbReference>
<comment type="caution">
    <text evidence="2">The sequence shown here is derived from an EMBL/GenBank/DDBJ whole genome shotgun (WGS) entry which is preliminary data.</text>
</comment>
<dbReference type="PANTHER" id="PTHR35883:SF1">
    <property type="entry name" value="CALMODULIN-BINDING PROTEIN CAM-BP15-RELATED"/>
    <property type="match status" value="1"/>
</dbReference>